<dbReference type="RefSeq" id="WP_243359479.1">
    <property type="nucleotide sequence ID" value="NZ_JALGBH010000001.1"/>
</dbReference>
<proteinExistence type="predicted"/>
<feature type="signal peptide" evidence="1">
    <location>
        <begin position="1"/>
        <end position="19"/>
    </location>
</feature>
<evidence type="ECO:0008006" key="4">
    <source>
        <dbReference type="Google" id="ProtNLM"/>
    </source>
</evidence>
<dbReference type="EMBL" id="JALGBH010000001">
    <property type="protein sequence ID" value="MCJ0741879.1"/>
    <property type="molecule type" value="Genomic_DNA"/>
</dbReference>
<keyword evidence="3" id="KW-1185">Reference proteome</keyword>
<dbReference type="Proteomes" id="UP001165460">
    <property type="component" value="Unassembled WGS sequence"/>
</dbReference>
<keyword evidence="1" id="KW-0732">Signal</keyword>
<feature type="chain" id="PRO_5047017735" description="DUF4136 domain-containing protein" evidence="1">
    <location>
        <begin position="20"/>
        <end position="217"/>
    </location>
</feature>
<name>A0ABS9ZV03_9SPHI</name>
<comment type="caution">
    <text evidence="2">The sequence shown here is derived from an EMBL/GenBank/DDBJ whole genome shotgun (WGS) entry which is preliminary data.</text>
</comment>
<accession>A0ABS9ZV03</accession>
<evidence type="ECO:0000256" key="1">
    <source>
        <dbReference type="SAM" id="SignalP"/>
    </source>
</evidence>
<sequence length="217" mass="24305">MKFFFSALFFLFIGISVNAQKFKSTEPSSAISDIHVISAVSNIFLISEGNKPVFNDSLSVVANGLLNKAIKDNLVSFKEIKEIDEKGVDSLIKNKAIIALFNEIFRNKKLDSVKIPQAFNTLFGDKAKYTLVTLQRGFTRNKGNFGKQVGKSLATGLLTLGMVNSTPIKYNSSIYVCIINNELKKISFFNYSVQQIDPLDSAAIQKQYLKLFQKYFN</sequence>
<gene>
    <name evidence="2" type="ORF">MMF97_04075</name>
</gene>
<reference evidence="2" key="1">
    <citation type="submission" date="2022-03" db="EMBL/GenBank/DDBJ databases">
        <authorList>
            <person name="Woo C.Y."/>
        </authorList>
    </citation>
    <scope>NUCLEOTIDE SEQUENCE</scope>
    <source>
        <strain evidence="2">CYS-01</strain>
    </source>
</reference>
<protein>
    <recommendedName>
        <fullName evidence="4">DUF4136 domain-containing protein</fullName>
    </recommendedName>
</protein>
<organism evidence="2 3">
    <name type="scientific">Pedobacter montanisoli</name>
    <dbReference type="NCBI Taxonomy" id="2923277"/>
    <lineage>
        <taxon>Bacteria</taxon>
        <taxon>Pseudomonadati</taxon>
        <taxon>Bacteroidota</taxon>
        <taxon>Sphingobacteriia</taxon>
        <taxon>Sphingobacteriales</taxon>
        <taxon>Sphingobacteriaceae</taxon>
        <taxon>Pedobacter</taxon>
    </lineage>
</organism>
<evidence type="ECO:0000313" key="3">
    <source>
        <dbReference type="Proteomes" id="UP001165460"/>
    </source>
</evidence>
<evidence type="ECO:0000313" key="2">
    <source>
        <dbReference type="EMBL" id="MCJ0741879.1"/>
    </source>
</evidence>